<proteinExistence type="predicted"/>
<dbReference type="RefSeq" id="XP_029347820.1">
    <property type="nucleotide sequence ID" value="XM_029491960.1"/>
</dbReference>
<name>A0A8R2NW06_ACYPI</name>
<dbReference type="EnsemblMetazoa" id="XM_029492381.1">
    <property type="protein sequence ID" value="XP_029348241.1"/>
    <property type="gene ID" value="LOC115034875"/>
</dbReference>
<dbReference type="RefSeq" id="XP_029348241.1">
    <property type="nucleotide sequence ID" value="XM_029492381.1"/>
</dbReference>
<dbReference type="GeneID" id="115034651"/>
<protein>
    <recommendedName>
        <fullName evidence="3">FLYWCH-type domain-containing protein</fullName>
    </recommendedName>
</protein>
<dbReference type="KEGG" id="api:115034651"/>
<evidence type="ECO:0008006" key="3">
    <source>
        <dbReference type="Google" id="ProtNLM"/>
    </source>
</evidence>
<dbReference type="GeneID" id="115034875"/>
<dbReference type="AlphaFoldDB" id="A0A8R2NW06"/>
<dbReference type="Proteomes" id="UP000007819">
    <property type="component" value="Unassembled WGS sequence"/>
</dbReference>
<evidence type="ECO:0000313" key="1">
    <source>
        <dbReference type="EnsemblMetazoa" id="XP_029348241.1"/>
    </source>
</evidence>
<sequence>MNPEFSYKYNGGEKKGIRYLVCRERYCKGTAKRLANGLIVNQIPHTHDPNNLETERLESKKEFRSKLIQRAIEETTKLRIIYDEECLRYYNILRLELNRGL</sequence>
<organism evidence="1 2">
    <name type="scientific">Acyrthosiphon pisum</name>
    <name type="common">Pea aphid</name>
    <dbReference type="NCBI Taxonomy" id="7029"/>
    <lineage>
        <taxon>Eukaryota</taxon>
        <taxon>Metazoa</taxon>
        <taxon>Ecdysozoa</taxon>
        <taxon>Arthropoda</taxon>
        <taxon>Hexapoda</taxon>
        <taxon>Insecta</taxon>
        <taxon>Pterygota</taxon>
        <taxon>Neoptera</taxon>
        <taxon>Paraneoptera</taxon>
        <taxon>Hemiptera</taxon>
        <taxon>Sternorrhyncha</taxon>
        <taxon>Aphidomorpha</taxon>
        <taxon>Aphidoidea</taxon>
        <taxon>Aphididae</taxon>
        <taxon>Macrosiphini</taxon>
        <taxon>Acyrthosiphon</taxon>
    </lineage>
</organism>
<evidence type="ECO:0000313" key="2">
    <source>
        <dbReference type="Proteomes" id="UP000007819"/>
    </source>
</evidence>
<keyword evidence="2" id="KW-1185">Reference proteome</keyword>
<accession>A0A8R2NW06</accession>
<reference evidence="2" key="1">
    <citation type="submission" date="2010-06" db="EMBL/GenBank/DDBJ databases">
        <authorList>
            <person name="Jiang H."/>
            <person name="Abraham K."/>
            <person name="Ali S."/>
            <person name="Alsbrooks S.L."/>
            <person name="Anim B.N."/>
            <person name="Anosike U.S."/>
            <person name="Attaway T."/>
            <person name="Bandaranaike D.P."/>
            <person name="Battles P.K."/>
            <person name="Bell S.N."/>
            <person name="Bell A.V."/>
            <person name="Beltran B."/>
            <person name="Bickham C."/>
            <person name="Bustamante Y."/>
            <person name="Caleb T."/>
            <person name="Canada A."/>
            <person name="Cardenas V."/>
            <person name="Carter K."/>
            <person name="Chacko J."/>
            <person name="Chandrabose M.N."/>
            <person name="Chavez D."/>
            <person name="Chavez A."/>
            <person name="Chen L."/>
            <person name="Chu H.-S."/>
            <person name="Claassen K.J."/>
            <person name="Cockrell R."/>
            <person name="Collins M."/>
            <person name="Cooper J.A."/>
            <person name="Cree A."/>
            <person name="Curry S.M."/>
            <person name="Da Y."/>
            <person name="Dao M.D."/>
            <person name="Das B."/>
            <person name="Davila M.-L."/>
            <person name="Davy-Carroll L."/>
            <person name="Denson S."/>
            <person name="Dinh H."/>
            <person name="Ebong V.E."/>
            <person name="Edwards J.R."/>
            <person name="Egan A."/>
            <person name="El-Daye J."/>
            <person name="Escobedo L."/>
            <person name="Fernandez S."/>
            <person name="Fernando P.R."/>
            <person name="Flagg N."/>
            <person name="Forbes L.D."/>
            <person name="Fowler R.G."/>
            <person name="Fu Q."/>
            <person name="Gabisi R.A."/>
            <person name="Ganer J."/>
            <person name="Garbino Pronczuk A."/>
            <person name="Garcia R.M."/>
            <person name="Garner T."/>
            <person name="Garrett T.E."/>
            <person name="Gonzalez D.A."/>
            <person name="Hamid H."/>
            <person name="Hawkins E.S."/>
            <person name="Hirani K."/>
            <person name="Hogues M.E."/>
            <person name="Hollins B."/>
            <person name="Hsiao C.-H."/>
            <person name="Jabil R."/>
            <person name="James M.L."/>
            <person name="Jhangiani S.N."/>
            <person name="Johnson B."/>
            <person name="Johnson Q."/>
            <person name="Joshi V."/>
            <person name="Kalu J.B."/>
            <person name="Kam C."/>
            <person name="Kashfia A."/>
            <person name="Keebler J."/>
            <person name="Kisamo H."/>
            <person name="Kovar C.L."/>
            <person name="Lago L.A."/>
            <person name="Lai C.-Y."/>
            <person name="Laidlaw J."/>
            <person name="Lara F."/>
            <person name="Le T.-K."/>
            <person name="Lee S.L."/>
            <person name="Legall F.H."/>
            <person name="Lemon S.J."/>
            <person name="Lewis L.R."/>
            <person name="Li B."/>
            <person name="Liu Y."/>
            <person name="Liu Y.-S."/>
            <person name="Lopez J."/>
            <person name="Lozado R.J."/>
            <person name="Lu J."/>
            <person name="Madu R.C."/>
            <person name="Maheshwari M."/>
            <person name="Maheshwari R."/>
            <person name="Malloy K."/>
            <person name="Martinez E."/>
            <person name="Mathew T."/>
            <person name="Mercado I.C."/>
            <person name="Mercado C."/>
            <person name="Meyer B."/>
            <person name="Montgomery K."/>
            <person name="Morgan M.B."/>
            <person name="Munidasa M."/>
            <person name="Nazareth L.V."/>
            <person name="Nelson J."/>
            <person name="Ng B.M."/>
            <person name="Nguyen N.B."/>
            <person name="Nguyen P.Q."/>
            <person name="Nguyen T."/>
            <person name="Obregon M."/>
            <person name="Okwuonu G.O."/>
            <person name="Onwere C.G."/>
            <person name="Orozco G."/>
            <person name="Parra A."/>
            <person name="Patel S."/>
            <person name="Patil S."/>
            <person name="Perez A."/>
            <person name="Perez Y."/>
            <person name="Pham C."/>
            <person name="Primus E.L."/>
            <person name="Pu L.-L."/>
            <person name="Puazo M."/>
            <person name="Qin X."/>
            <person name="Quiroz J.B."/>
            <person name="Reese J."/>
            <person name="Richards S."/>
            <person name="Rives C.M."/>
            <person name="Robberts R."/>
            <person name="Ruiz S.J."/>
            <person name="Ruiz M.J."/>
            <person name="Santibanez J."/>
            <person name="Schneider B.W."/>
            <person name="Sisson I."/>
            <person name="Smith M."/>
            <person name="Sodergren E."/>
            <person name="Song X.-Z."/>
            <person name="Song B.B."/>
            <person name="Summersgill H."/>
            <person name="Thelus R."/>
            <person name="Thornton R.D."/>
            <person name="Trejos Z.Y."/>
            <person name="Usmani K."/>
            <person name="Vattathil S."/>
            <person name="Villasana D."/>
            <person name="Walker D.L."/>
            <person name="Wang S."/>
            <person name="Wang K."/>
            <person name="White C.S."/>
            <person name="Williams A.C."/>
            <person name="Williamson J."/>
            <person name="Wilson K."/>
            <person name="Woghiren I.O."/>
            <person name="Woodworth J.R."/>
            <person name="Worley K.C."/>
            <person name="Wright R.A."/>
            <person name="Wu W."/>
            <person name="Young L."/>
            <person name="Zhang L."/>
            <person name="Zhang J."/>
            <person name="Zhu Y."/>
            <person name="Muzny D.M."/>
            <person name="Weinstock G."/>
            <person name="Gibbs R.A."/>
        </authorList>
    </citation>
    <scope>NUCLEOTIDE SEQUENCE [LARGE SCALE GENOMIC DNA]</scope>
    <source>
        <strain evidence="2">LSR1</strain>
    </source>
</reference>
<dbReference type="OrthoDB" id="167578at2759"/>
<dbReference type="KEGG" id="api:115034875"/>
<reference evidence="1" key="2">
    <citation type="submission" date="2022-06" db="UniProtKB">
        <authorList>
            <consortium name="EnsemblMetazoa"/>
        </authorList>
    </citation>
    <scope>IDENTIFICATION</scope>
</reference>
<dbReference type="EnsemblMetazoa" id="XM_029491960.1">
    <property type="protein sequence ID" value="XP_029347820.1"/>
    <property type="gene ID" value="LOC115034651"/>
</dbReference>